<keyword evidence="3" id="KW-1185">Reference proteome</keyword>
<evidence type="ECO:0000256" key="1">
    <source>
        <dbReference type="SAM" id="MobiDB-lite"/>
    </source>
</evidence>
<proteinExistence type="predicted"/>
<dbReference type="Proteomes" id="UP000050741">
    <property type="component" value="Unassembled WGS sequence"/>
</dbReference>
<reference evidence="3" key="1">
    <citation type="submission" date="2013-12" db="EMBL/GenBank/DDBJ databases">
        <authorList>
            <person name="Aslett M."/>
        </authorList>
    </citation>
    <scope>NUCLEOTIDE SEQUENCE [LARGE SCALE GENOMIC DNA]</scope>
    <source>
        <strain evidence="3">Lindley</strain>
    </source>
</reference>
<protein>
    <submittedName>
        <fullName evidence="4">Troponin T2d, cardiac</fullName>
    </submittedName>
</protein>
<evidence type="ECO:0000256" key="2">
    <source>
        <dbReference type="SAM" id="Phobius"/>
    </source>
</evidence>
<evidence type="ECO:0000313" key="4">
    <source>
        <dbReference type="WBParaSite" id="GPLIN_000613000"/>
    </source>
</evidence>
<keyword evidence="2" id="KW-0812">Transmembrane</keyword>
<accession>A0A183BZT8</accession>
<name>A0A183BZT8_GLOPA</name>
<sequence length="127" mass="15073">MDNIFCNTFGKALEKKKYEFDETKSDLKQNVKRIFEDPKVMPSPSRKVKPAIALMKRINEFKEMENSAKKEKEVDRDKKAQKNREEQLKDKAERTKRERGGVMSLCNFIFTFLLFLGGMLVHWMMEM</sequence>
<dbReference type="WBParaSite" id="GPLIN_000613000">
    <property type="protein sequence ID" value="GPLIN_000613000"/>
    <property type="gene ID" value="GPLIN_000613000"/>
</dbReference>
<dbReference type="AlphaFoldDB" id="A0A183BZT8"/>
<feature type="region of interest" description="Disordered" evidence="1">
    <location>
        <begin position="65"/>
        <end position="96"/>
    </location>
</feature>
<keyword evidence="2" id="KW-0472">Membrane</keyword>
<reference evidence="3" key="2">
    <citation type="submission" date="2014-05" db="EMBL/GenBank/DDBJ databases">
        <title>The genome and life-stage specific transcriptomes of Globodera pallida elucidate key aspects of plant parasitism by a cyst nematode.</title>
        <authorList>
            <person name="Cotton J.A."/>
            <person name="Lilley C.J."/>
            <person name="Jones L.M."/>
            <person name="Kikuchi T."/>
            <person name="Reid A.J."/>
            <person name="Thorpe P."/>
            <person name="Tsai I.J."/>
            <person name="Beasley H."/>
            <person name="Blok V."/>
            <person name="Cock P.J.A."/>
            <person name="Van den Akker S.E."/>
            <person name="Holroyd N."/>
            <person name="Hunt M."/>
            <person name="Mantelin S."/>
            <person name="Naghra H."/>
            <person name="Pain A."/>
            <person name="Palomares-Rius J.E."/>
            <person name="Zarowiecki M."/>
            <person name="Berriman M."/>
            <person name="Jones J.T."/>
            <person name="Urwin P.E."/>
        </authorList>
    </citation>
    <scope>NUCLEOTIDE SEQUENCE [LARGE SCALE GENOMIC DNA]</scope>
    <source>
        <strain evidence="3">Lindley</strain>
    </source>
</reference>
<feature type="transmembrane region" description="Helical" evidence="2">
    <location>
        <begin position="101"/>
        <end position="125"/>
    </location>
</feature>
<evidence type="ECO:0000313" key="3">
    <source>
        <dbReference type="Proteomes" id="UP000050741"/>
    </source>
</evidence>
<organism evidence="3 4">
    <name type="scientific">Globodera pallida</name>
    <name type="common">Potato cyst nematode worm</name>
    <name type="synonym">Heterodera pallida</name>
    <dbReference type="NCBI Taxonomy" id="36090"/>
    <lineage>
        <taxon>Eukaryota</taxon>
        <taxon>Metazoa</taxon>
        <taxon>Ecdysozoa</taxon>
        <taxon>Nematoda</taxon>
        <taxon>Chromadorea</taxon>
        <taxon>Rhabditida</taxon>
        <taxon>Tylenchina</taxon>
        <taxon>Tylenchomorpha</taxon>
        <taxon>Tylenchoidea</taxon>
        <taxon>Heteroderidae</taxon>
        <taxon>Heteroderinae</taxon>
        <taxon>Globodera</taxon>
    </lineage>
</organism>
<keyword evidence="2" id="KW-1133">Transmembrane helix</keyword>
<reference evidence="4" key="3">
    <citation type="submission" date="2016-06" db="UniProtKB">
        <authorList>
            <consortium name="WormBaseParasite"/>
        </authorList>
    </citation>
    <scope>IDENTIFICATION</scope>
</reference>